<sequence>MLEECKALSNETRLAILEWLKDPAAQFPEAGAETGDIGVCAGLIQRRAGCSASTVSAHLAILQRAGFLLATRRGQWIYFRRDEDRIRAFTERLHHHL</sequence>
<dbReference type="InterPro" id="IPR036390">
    <property type="entry name" value="WH_DNA-bd_sf"/>
</dbReference>
<gene>
    <name evidence="5" type="ORF">SAMN04489716_3035</name>
</gene>
<dbReference type="SUPFAM" id="SSF46785">
    <property type="entry name" value="Winged helix' DNA-binding domain"/>
    <property type="match status" value="1"/>
</dbReference>
<keyword evidence="1" id="KW-0805">Transcription regulation</keyword>
<dbReference type="AlphaFoldDB" id="A0A1H1YXA1"/>
<dbReference type="CDD" id="cd00090">
    <property type="entry name" value="HTH_ARSR"/>
    <property type="match status" value="1"/>
</dbReference>
<dbReference type="Gene3D" id="1.10.10.10">
    <property type="entry name" value="Winged helix-like DNA-binding domain superfamily/Winged helix DNA-binding domain"/>
    <property type="match status" value="1"/>
</dbReference>
<name>A0A1H1YXA1_9ACTN</name>
<dbReference type="GO" id="GO:0003677">
    <property type="term" value="F:DNA binding"/>
    <property type="evidence" value="ECO:0007669"/>
    <property type="project" value="UniProtKB-KW"/>
</dbReference>
<evidence type="ECO:0000256" key="2">
    <source>
        <dbReference type="ARBA" id="ARBA00023125"/>
    </source>
</evidence>
<evidence type="ECO:0000256" key="3">
    <source>
        <dbReference type="ARBA" id="ARBA00023163"/>
    </source>
</evidence>
<accession>A0A1H1YXA1</accession>
<dbReference type="GO" id="GO:0003700">
    <property type="term" value="F:DNA-binding transcription factor activity"/>
    <property type="evidence" value="ECO:0007669"/>
    <property type="project" value="InterPro"/>
</dbReference>
<dbReference type="Proteomes" id="UP000198688">
    <property type="component" value="Chromosome I"/>
</dbReference>
<dbReference type="PANTHER" id="PTHR33154">
    <property type="entry name" value="TRANSCRIPTIONAL REGULATOR, ARSR FAMILY"/>
    <property type="match status" value="1"/>
</dbReference>
<dbReference type="PANTHER" id="PTHR33154:SF33">
    <property type="entry name" value="TRANSCRIPTIONAL REPRESSOR SDPR"/>
    <property type="match status" value="1"/>
</dbReference>
<dbReference type="InterPro" id="IPR036388">
    <property type="entry name" value="WH-like_DNA-bd_sf"/>
</dbReference>
<evidence type="ECO:0000313" key="6">
    <source>
        <dbReference type="Proteomes" id="UP000198688"/>
    </source>
</evidence>
<protein>
    <submittedName>
        <fullName evidence="5">Transcriptional regulator, ArsR family</fullName>
    </submittedName>
</protein>
<dbReference type="InterPro" id="IPR051081">
    <property type="entry name" value="HTH_MetalResp_TranReg"/>
</dbReference>
<dbReference type="EMBL" id="LT629758">
    <property type="protein sequence ID" value="SDT25967.1"/>
    <property type="molecule type" value="Genomic_DNA"/>
</dbReference>
<evidence type="ECO:0000256" key="1">
    <source>
        <dbReference type="ARBA" id="ARBA00023015"/>
    </source>
</evidence>
<dbReference type="PROSITE" id="PS50987">
    <property type="entry name" value="HTH_ARSR_2"/>
    <property type="match status" value="1"/>
</dbReference>
<keyword evidence="3" id="KW-0804">Transcription</keyword>
<reference evidence="5 6" key="1">
    <citation type="submission" date="2016-10" db="EMBL/GenBank/DDBJ databases">
        <authorList>
            <person name="de Groot N.N."/>
        </authorList>
    </citation>
    <scope>NUCLEOTIDE SEQUENCE [LARGE SCALE GENOMIC DNA]</scope>
    <source>
        <strain evidence="5 6">DSM 43941</strain>
    </source>
</reference>
<dbReference type="SMART" id="SM00418">
    <property type="entry name" value="HTH_ARSR"/>
    <property type="match status" value="1"/>
</dbReference>
<dbReference type="RefSeq" id="WP_092545232.1">
    <property type="nucleotide sequence ID" value="NZ_BOMJ01000001.1"/>
</dbReference>
<organism evidence="5 6">
    <name type="scientific">Actinoplanes derwentensis</name>
    <dbReference type="NCBI Taxonomy" id="113562"/>
    <lineage>
        <taxon>Bacteria</taxon>
        <taxon>Bacillati</taxon>
        <taxon>Actinomycetota</taxon>
        <taxon>Actinomycetes</taxon>
        <taxon>Micromonosporales</taxon>
        <taxon>Micromonosporaceae</taxon>
        <taxon>Actinoplanes</taxon>
    </lineage>
</organism>
<keyword evidence="2" id="KW-0238">DNA-binding</keyword>
<dbReference type="OrthoDB" id="3628427at2"/>
<proteinExistence type="predicted"/>
<dbReference type="InterPro" id="IPR011991">
    <property type="entry name" value="ArsR-like_HTH"/>
</dbReference>
<dbReference type="STRING" id="113562.SAMN04489716_3035"/>
<feature type="domain" description="HTH arsR-type" evidence="4">
    <location>
        <begin position="1"/>
        <end position="97"/>
    </location>
</feature>
<keyword evidence="6" id="KW-1185">Reference proteome</keyword>
<dbReference type="InterPro" id="IPR001845">
    <property type="entry name" value="HTH_ArsR_DNA-bd_dom"/>
</dbReference>
<evidence type="ECO:0000313" key="5">
    <source>
        <dbReference type="EMBL" id="SDT25967.1"/>
    </source>
</evidence>
<evidence type="ECO:0000259" key="4">
    <source>
        <dbReference type="PROSITE" id="PS50987"/>
    </source>
</evidence>